<evidence type="ECO:0000313" key="2">
    <source>
        <dbReference type="EMBL" id="GAA5067722.1"/>
    </source>
</evidence>
<keyword evidence="3" id="KW-1185">Reference proteome</keyword>
<dbReference type="EMBL" id="BAABKY010000001">
    <property type="protein sequence ID" value="GAA5067722.1"/>
    <property type="molecule type" value="Genomic_DNA"/>
</dbReference>
<sequence>MLLARTGATPLPGASRLSLSRKGRGTTVVSITFAPPGAAAIIVDRAGIQPGELARKDSR</sequence>
<protein>
    <submittedName>
        <fullName evidence="2">Uncharacterized protein</fullName>
    </submittedName>
</protein>
<organism evidence="2 3">
    <name type="scientific">Lysobacter panacisoli</name>
    <dbReference type="NCBI Taxonomy" id="1255263"/>
    <lineage>
        <taxon>Bacteria</taxon>
        <taxon>Pseudomonadati</taxon>
        <taxon>Pseudomonadota</taxon>
        <taxon>Gammaproteobacteria</taxon>
        <taxon>Lysobacterales</taxon>
        <taxon>Lysobacteraceae</taxon>
        <taxon>Lysobacter</taxon>
    </lineage>
</organism>
<evidence type="ECO:0000313" key="3">
    <source>
        <dbReference type="Proteomes" id="UP001501083"/>
    </source>
</evidence>
<comment type="caution">
    <text evidence="2">The sequence shown here is derived from an EMBL/GenBank/DDBJ whole genome shotgun (WGS) entry which is preliminary data.</text>
</comment>
<reference evidence="3" key="1">
    <citation type="journal article" date="2019" name="Int. J. Syst. Evol. Microbiol.">
        <title>The Global Catalogue of Microorganisms (GCM) 10K type strain sequencing project: providing services to taxonomists for standard genome sequencing and annotation.</title>
        <authorList>
            <consortium name="The Broad Institute Genomics Platform"/>
            <consortium name="The Broad Institute Genome Sequencing Center for Infectious Disease"/>
            <person name="Wu L."/>
            <person name="Ma J."/>
        </authorList>
    </citation>
    <scope>NUCLEOTIDE SEQUENCE [LARGE SCALE GENOMIC DNA]</scope>
    <source>
        <strain evidence="3">JCM 19212</strain>
    </source>
</reference>
<feature type="region of interest" description="Disordered" evidence="1">
    <location>
        <begin position="1"/>
        <end position="21"/>
    </location>
</feature>
<evidence type="ECO:0000256" key="1">
    <source>
        <dbReference type="SAM" id="MobiDB-lite"/>
    </source>
</evidence>
<accession>A0ABP9L1E7</accession>
<dbReference type="Proteomes" id="UP001501083">
    <property type="component" value="Unassembled WGS sequence"/>
</dbReference>
<gene>
    <name evidence="2" type="ORF">GCM10025759_02690</name>
</gene>
<name>A0ABP9L1E7_9GAMM</name>
<proteinExistence type="predicted"/>